<protein>
    <recommendedName>
        <fullName evidence="4">PB1 domain-containing protein</fullName>
    </recommendedName>
</protein>
<organism evidence="2 3">
    <name type="scientific">Nepenthes gracilis</name>
    <name type="common">Slender pitcher plant</name>
    <dbReference type="NCBI Taxonomy" id="150966"/>
    <lineage>
        <taxon>Eukaryota</taxon>
        <taxon>Viridiplantae</taxon>
        <taxon>Streptophyta</taxon>
        <taxon>Embryophyta</taxon>
        <taxon>Tracheophyta</taxon>
        <taxon>Spermatophyta</taxon>
        <taxon>Magnoliopsida</taxon>
        <taxon>eudicotyledons</taxon>
        <taxon>Gunneridae</taxon>
        <taxon>Pentapetalae</taxon>
        <taxon>Caryophyllales</taxon>
        <taxon>Nepenthaceae</taxon>
        <taxon>Nepenthes</taxon>
    </lineage>
</organism>
<accession>A0AAD3T8F8</accession>
<evidence type="ECO:0000313" key="2">
    <source>
        <dbReference type="EMBL" id="GMH24865.1"/>
    </source>
</evidence>
<evidence type="ECO:0008006" key="4">
    <source>
        <dbReference type="Google" id="ProtNLM"/>
    </source>
</evidence>
<evidence type="ECO:0000313" key="3">
    <source>
        <dbReference type="Proteomes" id="UP001279734"/>
    </source>
</evidence>
<reference evidence="2" key="1">
    <citation type="submission" date="2023-05" db="EMBL/GenBank/DDBJ databases">
        <title>Nepenthes gracilis genome sequencing.</title>
        <authorList>
            <person name="Fukushima K."/>
        </authorList>
    </citation>
    <scope>NUCLEOTIDE SEQUENCE</scope>
    <source>
        <strain evidence="2">SING2019-196</strain>
    </source>
</reference>
<name>A0AAD3T8F8_NEPGR</name>
<keyword evidence="3" id="KW-1185">Reference proteome</keyword>
<dbReference type="Proteomes" id="UP001279734">
    <property type="component" value="Unassembled WGS sequence"/>
</dbReference>
<dbReference type="SUPFAM" id="SSF54277">
    <property type="entry name" value="CAD &amp; PB1 domains"/>
    <property type="match status" value="1"/>
</dbReference>
<gene>
    <name evidence="2" type="ORF">Nepgr_026708</name>
</gene>
<feature type="region of interest" description="Disordered" evidence="1">
    <location>
        <begin position="1"/>
        <end position="23"/>
    </location>
</feature>
<evidence type="ECO:0000256" key="1">
    <source>
        <dbReference type="SAM" id="MobiDB-lite"/>
    </source>
</evidence>
<dbReference type="PANTHER" id="PTHR31066:SF47">
    <property type="entry name" value="PB1 DOMAIN-CONTAINING PROTEIN"/>
    <property type="match status" value="1"/>
</dbReference>
<dbReference type="Gene3D" id="3.10.20.90">
    <property type="entry name" value="Phosphatidylinositol 3-kinase Catalytic Subunit, Chain A, domain 1"/>
    <property type="match status" value="1"/>
</dbReference>
<sequence length="90" mass="9477">MASEDGEGSGGGSDETPTVSPTGRVKFFCSYGGKILARPSDGVLKYVGGETRVIAVSREITISELMKKITSLFEGDSVLKYQIASGNLMP</sequence>
<proteinExistence type="predicted"/>
<dbReference type="PANTHER" id="PTHR31066">
    <property type="entry name" value="OS05G0427100 PROTEIN-RELATED"/>
    <property type="match status" value="1"/>
</dbReference>
<dbReference type="AlphaFoldDB" id="A0AAD3T8F8"/>
<comment type="caution">
    <text evidence="2">The sequence shown here is derived from an EMBL/GenBank/DDBJ whole genome shotgun (WGS) entry which is preliminary data.</text>
</comment>
<dbReference type="InterPro" id="IPR053198">
    <property type="entry name" value="Gynoecium_Dev_Regulator"/>
</dbReference>
<dbReference type="EMBL" id="BSYO01000028">
    <property type="protein sequence ID" value="GMH24865.1"/>
    <property type="molecule type" value="Genomic_DNA"/>
</dbReference>